<keyword evidence="4" id="KW-1185">Reference proteome</keyword>
<accession>A0ABQ5PUY9</accession>
<dbReference type="Pfam" id="PF00534">
    <property type="entry name" value="Glycos_transf_1"/>
    <property type="match status" value="1"/>
</dbReference>
<evidence type="ECO:0000313" key="3">
    <source>
        <dbReference type="EMBL" id="GLH66118.1"/>
    </source>
</evidence>
<gene>
    <name evidence="3" type="ORF">GETHED_04820</name>
</gene>
<organism evidence="3 4">
    <name type="scientific">Geothrix edaphica</name>
    <dbReference type="NCBI Taxonomy" id="2927976"/>
    <lineage>
        <taxon>Bacteria</taxon>
        <taxon>Pseudomonadati</taxon>
        <taxon>Acidobacteriota</taxon>
        <taxon>Holophagae</taxon>
        <taxon>Holophagales</taxon>
        <taxon>Holophagaceae</taxon>
        <taxon>Geothrix</taxon>
    </lineage>
</organism>
<evidence type="ECO:0000313" key="4">
    <source>
        <dbReference type="Proteomes" id="UP001165044"/>
    </source>
</evidence>
<evidence type="ECO:0000259" key="1">
    <source>
        <dbReference type="Pfam" id="PF00534"/>
    </source>
</evidence>
<dbReference type="InterPro" id="IPR028098">
    <property type="entry name" value="Glyco_trans_4-like_N"/>
</dbReference>
<feature type="domain" description="Glycosyltransferase subfamily 4-like N-terminal" evidence="2">
    <location>
        <begin position="13"/>
        <end position="132"/>
    </location>
</feature>
<dbReference type="Pfam" id="PF13439">
    <property type="entry name" value="Glyco_transf_4"/>
    <property type="match status" value="1"/>
</dbReference>
<dbReference type="PANTHER" id="PTHR12526:SF637">
    <property type="entry name" value="GLYCOSYLTRANSFERASE EPSF-RELATED"/>
    <property type="match status" value="1"/>
</dbReference>
<dbReference type="Proteomes" id="UP001165044">
    <property type="component" value="Unassembled WGS sequence"/>
</dbReference>
<evidence type="ECO:0000259" key="2">
    <source>
        <dbReference type="Pfam" id="PF13439"/>
    </source>
</evidence>
<proteinExistence type="predicted"/>
<feature type="domain" description="Glycosyl transferase family 1" evidence="1">
    <location>
        <begin position="174"/>
        <end position="309"/>
    </location>
</feature>
<dbReference type="CDD" id="cd03801">
    <property type="entry name" value="GT4_PimA-like"/>
    <property type="match status" value="1"/>
</dbReference>
<dbReference type="SUPFAM" id="SSF53756">
    <property type="entry name" value="UDP-Glycosyltransferase/glycogen phosphorylase"/>
    <property type="match status" value="1"/>
</dbReference>
<dbReference type="RefSeq" id="WP_285606200.1">
    <property type="nucleotide sequence ID" value="NZ_BSDC01000001.1"/>
</dbReference>
<name>A0ABQ5PUY9_9BACT</name>
<sequence length="367" mass="40330">MKHVVFAHRKLSFGGGERVLLEQVAALAGLPVKVSVLFRKEPGKRDIEPELHERNPNVAEVLHLPGAVGAFRWLRQTRPDLLVLCNHKGVQRALPWLARFGVRIPTVLTLHEHYERHLRKYRGVRDLVDRWLCTYDFTAAVREHLSQAPCSIIHPLYPRPEARPVDAGERRAARLALGLPEAGLVVGYVGQIDGRKDPVSVLRFAESLPGAALLFAGREEPATAATLQAALEASPLKERTRRLGPLPDLGPAFAALDLYVMTSRNEGFFPLALIEALERGVPVLAPTVGGIGSVLKDGEGGFLIQKPDDRRPIDEGLLRQAAARIAPLLADPAAWEAQRAKAHAFGTALTRDYDASARFREAVAPWL</sequence>
<protein>
    <submittedName>
        <fullName evidence="3">Uncharacterized protein</fullName>
    </submittedName>
</protein>
<dbReference type="Gene3D" id="3.40.50.2000">
    <property type="entry name" value="Glycogen Phosphorylase B"/>
    <property type="match status" value="2"/>
</dbReference>
<dbReference type="InterPro" id="IPR001296">
    <property type="entry name" value="Glyco_trans_1"/>
</dbReference>
<reference evidence="3" key="1">
    <citation type="journal article" date="2023" name="Antonie Van Leeuwenhoek">
        <title>Mesoterricola silvestris gen. nov., sp. nov., Mesoterricola sediminis sp. nov., Geothrix oryzae sp. nov., Geothrix edaphica sp. nov., Geothrix rubra sp. nov., and Geothrix limicola sp. nov., six novel members of Acidobacteriota isolated from soils.</title>
        <authorList>
            <person name="Itoh H."/>
            <person name="Sugisawa Y."/>
            <person name="Mise K."/>
            <person name="Xu Z."/>
            <person name="Kuniyasu M."/>
            <person name="Ushijima N."/>
            <person name="Kawano K."/>
            <person name="Kobayashi E."/>
            <person name="Shiratori Y."/>
            <person name="Masuda Y."/>
            <person name="Senoo K."/>
        </authorList>
    </citation>
    <scope>NUCLEOTIDE SEQUENCE</scope>
    <source>
        <strain evidence="3">Red802</strain>
    </source>
</reference>
<dbReference type="PANTHER" id="PTHR12526">
    <property type="entry name" value="GLYCOSYLTRANSFERASE"/>
    <property type="match status" value="1"/>
</dbReference>
<comment type="caution">
    <text evidence="3">The sequence shown here is derived from an EMBL/GenBank/DDBJ whole genome shotgun (WGS) entry which is preliminary data.</text>
</comment>
<dbReference type="EMBL" id="BSDC01000001">
    <property type="protein sequence ID" value="GLH66118.1"/>
    <property type="molecule type" value="Genomic_DNA"/>
</dbReference>